<protein>
    <recommendedName>
        <fullName evidence="7">Foldase protein PrsA</fullName>
        <ecNumber evidence="7">5.2.1.8</ecNumber>
    </recommendedName>
</protein>
<dbReference type="OrthoDB" id="14196at2"/>
<dbReference type="InterPro" id="IPR046357">
    <property type="entry name" value="PPIase_dom_sf"/>
</dbReference>
<evidence type="ECO:0000256" key="5">
    <source>
        <dbReference type="ARBA" id="ARBA00023139"/>
    </source>
</evidence>
<evidence type="ECO:0000256" key="6">
    <source>
        <dbReference type="ARBA" id="ARBA00023288"/>
    </source>
</evidence>
<dbReference type="SUPFAM" id="SSF109998">
    <property type="entry name" value="Triger factor/SurA peptide-binding domain-like"/>
    <property type="match status" value="1"/>
</dbReference>
<comment type="similarity">
    <text evidence="2 7">Belongs to the PrsA family.</text>
</comment>
<evidence type="ECO:0000256" key="1">
    <source>
        <dbReference type="ARBA" id="ARBA00004193"/>
    </source>
</evidence>
<evidence type="ECO:0000256" key="9">
    <source>
        <dbReference type="SAM" id="MobiDB-lite"/>
    </source>
</evidence>
<dbReference type="GO" id="GO:0005886">
    <property type="term" value="C:plasma membrane"/>
    <property type="evidence" value="ECO:0007669"/>
    <property type="project" value="UniProtKB-SubCell"/>
</dbReference>
<evidence type="ECO:0000313" key="13">
    <source>
        <dbReference type="Proteomes" id="UP000190188"/>
    </source>
</evidence>
<evidence type="ECO:0000256" key="3">
    <source>
        <dbReference type="ARBA" id="ARBA00022475"/>
    </source>
</evidence>
<accession>A0A1T2XPD2</accession>
<dbReference type="PANTHER" id="PTHR47245">
    <property type="entry name" value="PEPTIDYLPROLYL ISOMERASE"/>
    <property type="match status" value="1"/>
</dbReference>
<keyword evidence="10" id="KW-1133">Transmembrane helix</keyword>
<dbReference type="PROSITE" id="PS50198">
    <property type="entry name" value="PPIC_PPIASE_2"/>
    <property type="match status" value="1"/>
</dbReference>
<evidence type="ECO:0000256" key="7">
    <source>
        <dbReference type="HAMAP-Rule" id="MF_01145"/>
    </source>
</evidence>
<evidence type="ECO:0000256" key="10">
    <source>
        <dbReference type="SAM" id="Phobius"/>
    </source>
</evidence>
<feature type="compositionally biased region" description="Low complexity" evidence="9">
    <location>
        <begin position="15"/>
        <end position="27"/>
    </location>
</feature>
<dbReference type="InterPro" id="IPR050245">
    <property type="entry name" value="PrsA_foldase"/>
</dbReference>
<dbReference type="Pfam" id="PF13616">
    <property type="entry name" value="Rotamase_3"/>
    <property type="match status" value="1"/>
</dbReference>
<comment type="caution">
    <text evidence="12">The sequence shown here is derived from an EMBL/GenBank/DDBJ whole genome shotgun (WGS) entry which is preliminary data.</text>
</comment>
<dbReference type="SUPFAM" id="SSF54534">
    <property type="entry name" value="FKBP-like"/>
    <property type="match status" value="1"/>
</dbReference>
<feature type="compositionally biased region" description="Basic and acidic residues" evidence="9">
    <location>
        <begin position="391"/>
        <end position="405"/>
    </location>
</feature>
<evidence type="ECO:0000313" key="12">
    <source>
        <dbReference type="EMBL" id="OPA81543.1"/>
    </source>
</evidence>
<keyword evidence="7 8" id="KW-0697">Rotamase</keyword>
<reference evidence="12 13" key="1">
    <citation type="submission" date="2017-01" db="EMBL/GenBank/DDBJ databases">
        <title>Genome analysis of Paenibacillus selenitrireducens ES3-24.</title>
        <authorList>
            <person name="Xu D."/>
            <person name="Yao R."/>
            <person name="Zheng S."/>
        </authorList>
    </citation>
    <scope>NUCLEOTIDE SEQUENCE [LARGE SCALE GENOMIC DNA]</scope>
    <source>
        <strain evidence="12 13">ES3-24</strain>
    </source>
</reference>
<comment type="subcellular location">
    <subcellularLocation>
        <location evidence="1">Cell membrane</location>
        <topology evidence="1">Lipid-anchor</topology>
    </subcellularLocation>
</comment>
<keyword evidence="7" id="KW-0732">Signal</keyword>
<proteinExistence type="inferred from homology"/>
<feature type="compositionally biased region" description="Basic and acidic residues" evidence="9">
    <location>
        <begin position="1"/>
        <end position="10"/>
    </location>
</feature>
<sequence>MTEKEKRNLADEEITSSASSEESVNADSNEEVVTTEQVKDSDEALVETENKEEEQETPDVVEVDKPEDESIESAQHEVAATVAAAAGASTVLDAAPKKNSAPIWMVVSAVLLIALIFVAVKNPLSKDKAAVATVNGVNISQDTLYNAMLEAGGKSTLNGLIMYEVVGQEAKANNITVTDADIDKEIDTMKKGYGSEDAFNQMMAQYNLTLDALRKEMVPQVQLTKLLTPKVSVTDQEVKDYYEQNKASMSTPEQVRASHILVKTKAEAEAIIKELKGGADFAALAKEKSTDTGSKENGGDLNFFSKGQMVPSFEEAAFKLKVGELSDPIQSDYGYHIIKVTDHKDAVNPTFEEKKDEIKDTLMHQKISEMSSSYITELQGKAKITNTLDKPAAEQKDTTATDTTK</sequence>
<comment type="catalytic activity">
    <reaction evidence="7">
        <text>[protein]-peptidylproline (omega=180) = [protein]-peptidylproline (omega=0)</text>
        <dbReference type="Rhea" id="RHEA:16237"/>
        <dbReference type="Rhea" id="RHEA-COMP:10747"/>
        <dbReference type="Rhea" id="RHEA-COMP:10748"/>
        <dbReference type="ChEBI" id="CHEBI:83833"/>
        <dbReference type="ChEBI" id="CHEBI:83834"/>
        <dbReference type="EC" id="5.2.1.8"/>
    </reaction>
</comment>
<evidence type="ECO:0000256" key="4">
    <source>
        <dbReference type="ARBA" id="ARBA00023136"/>
    </source>
</evidence>
<dbReference type="RefSeq" id="WP_078497275.1">
    <property type="nucleotide sequence ID" value="NZ_MSZX01000001.1"/>
</dbReference>
<keyword evidence="6" id="KW-0449">Lipoprotein</keyword>
<dbReference type="Gene3D" id="3.10.50.40">
    <property type="match status" value="1"/>
</dbReference>
<feature type="domain" description="PpiC" evidence="11">
    <location>
        <begin position="252"/>
        <end position="342"/>
    </location>
</feature>
<organism evidence="12 13">
    <name type="scientific">Paenibacillus selenitireducens</name>
    <dbReference type="NCBI Taxonomy" id="1324314"/>
    <lineage>
        <taxon>Bacteria</taxon>
        <taxon>Bacillati</taxon>
        <taxon>Bacillota</taxon>
        <taxon>Bacilli</taxon>
        <taxon>Bacillales</taxon>
        <taxon>Paenibacillaceae</taxon>
        <taxon>Paenibacillus</taxon>
    </lineage>
</organism>
<evidence type="ECO:0000259" key="11">
    <source>
        <dbReference type="PROSITE" id="PS50198"/>
    </source>
</evidence>
<keyword evidence="5" id="KW-0564">Palmitate</keyword>
<dbReference type="HAMAP" id="MF_01145">
    <property type="entry name" value="Foldase_PrsA"/>
    <property type="match status" value="1"/>
</dbReference>
<keyword evidence="7 8" id="KW-0413">Isomerase</keyword>
<keyword evidence="13" id="KW-1185">Reference proteome</keyword>
<feature type="transmembrane region" description="Helical" evidence="10">
    <location>
        <begin position="101"/>
        <end position="120"/>
    </location>
</feature>
<dbReference type="STRING" id="1324314.BVG16_02840"/>
<dbReference type="AlphaFoldDB" id="A0A1T2XPD2"/>
<dbReference type="Pfam" id="PF13624">
    <property type="entry name" value="SurA_N_3"/>
    <property type="match status" value="1"/>
</dbReference>
<dbReference type="EMBL" id="MSZX01000001">
    <property type="protein sequence ID" value="OPA81543.1"/>
    <property type="molecule type" value="Genomic_DNA"/>
</dbReference>
<evidence type="ECO:0000256" key="8">
    <source>
        <dbReference type="PROSITE-ProRule" id="PRU00278"/>
    </source>
</evidence>
<feature type="region of interest" description="Disordered" evidence="9">
    <location>
        <begin position="385"/>
        <end position="405"/>
    </location>
</feature>
<feature type="compositionally biased region" description="Acidic residues" evidence="9">
    <location>
        <begin position="43"/>
        <end position="71"/>
    </location>
</feature>
<dbReference type="Gene3D" id="1.10.4030.10">
    <property type="entry name" value="Porin chaperone SurA, peptide-binding domain"/>
    <property type="match status" value="1"/>
</dbReference>
<comment type="function">
    <text evidence="7">Plays a major role in protein secretion by helping the post-translocational extracellular folding of several secreted proteins.</text>
</comment>
<name>A0A1T2XPD2_9BACL</name>
<dbReference type="GO" id="GO:0003755">
    <property type="term" value="F:peptidyl-prolyl cis-trans isomerase activity"/>
    <property type="evidence" value="ECO:0007669"/>
    <property type="project" value="UniProtKB-UniRule"/>
</dbReference>
<keyword evidence="10" id="KW-0812">Transmembrane</keyword>
<dbReference type="InterPro" id="IPR000297">
    <property type="entry name" value="PPIase_PpiC"/>
</dbReference>
<dbReference type="Proteomes" id="UP000190188">
    <property type="component" value="Unassembled WGS sequence"/>
</dbReference>
<dbReference type="InterPro" id="IPR023059">
    <property type="entry name" value="Foldase_PrsA"/>
</dbReference>
<evidence type="ECO:0000256" key="2">
    <source>
        <dbReference type="ARBA" id="ARBA00006071"/>
    </source>
</evidence>
<gene>
    <name evidence="7" type="primary">prsA</name>
    <name evidence="12" type="ORF">BVG16_02840</name>
</gene>
<dbReference type="InterPro" id="IPR027304">
    <property type="entry name" value="Trigger_fact/SurA_dom_sf"/>
</dbReference>
<dbReference type="PANTHER" id="PTHR47245:SF2">
    <property type="entry name" value="PEPTIDYL-PROLYL CIS-TRANS ISOMERASE HP_0175-RELATED"/>
    <property type="match status" value="1"/>
</dbReference>
<dbReference type="EC" id="5.2.1.8" evidence="7"/>
<keyword evidence="3 7" id="KW-1003">Cell membrane</keyword>
<keyword evidence="4 7" id="KW-0472">Membrane</keyword>
<dbReference type="GO" id="GO:0006457">
    <property type="term" value="P:protein folding"/>
    <property type="evidence" value="ECO:0007669"/>
    <property type="project" value="UniProtKB-UniRule"/>
</dbReference>
<feature type="region of interest" description="Disordered" evidence="9">
    <location>
        <begin position="1"/>
        <end position="71"/>
    </location>
</feature>